<proteinExistence type="predicted"/>
<evidence type="ECO:0000313" key="2">
    <source>
        <dbReference type="EMBL" id="MFD1124081.1"/>
    </source>
</evidence>
<dbReference type="RefSeq" id="WP_121977695.1">
    <property type="nucleotide sequence ID" value="NZ_JBHTLH010000005.1"/>
</dbReference>
<keyword evidence="3" id="KW-1185">Reference proteome</keyword>
<gene>
    <name evidence="2" type="ORF">ACFQ22_01720</name>
</gene>
<evidence type="ECO:0000313" key="3">
    <source>
        <dbReference type="Proteomes" id="UP001597156"/>
    </source>
</evidence>
<name>A0ABW3PLL6_9LACO</name>
<protein>
    <submittedName>
        <fullName evidence="2">Uncharacterized protein</fullName>
    </submittedName>
</protein>
<reference evidence="3" key="1">
    <citation type="journal article" date="2019" name="Int. J. Syst. Evol. Microbiol.">
        <title>The Global Catalogue of Microorganisms (GCM) 10K type strain sequencing project: providing services to taxonomists for standard genome sequencing and annotation.</title>
        <authorList>
            <consortium name="The Broad Institute Genomics Platform"/>
            <consortium name="The Broad Institute Genome Sequencing Center for Infectious Disease"/>
            <person name="Wu L."/>
            <person name="Ma J."/>
        </authorList>
    </citation>
    <scope>NUCLEOTIDE SEQUENCE [LARGE SCALE GENOMIC DNA]</scope>
    <source>
        <strain evidence="3">CCUG 71848</strain>
    </source>
</reference>
<feature type="compositionally biased region" description="Basic and acidic residues" evidence="1">
    <location>
        <begin position="324"/>
        <end position="337"/>
    </location>
</feature>
<accession>A0ABW3PLL6</accession>
<sequence length="379" mass="43748">MTNDQELKTEIKQLKVQAEQIMTQYGYRFIDERGIEIPGVTEAEKSDLDNRLRAFFYVLVGSMAKPISRLTENDLTQILCDQHRFLSDEPGDDVAQYFFSIVETTYIFLNWLSARGDIQLTSGQINTAYRRMTAAIGIFNDFSRNHSNVTETDAALGDPGRAMYYYDRPTLPAFNHELATVVWNKVEPVANDFINFGYLTPITGEKNFWFKDDLVTNLRQIGLHLYGEHRQMPDEWTVGALKDILTGYTIKDARIFPSEYSQFGTILKAFMDFSVTEGLTYERVAEQMKQAIEEIEPEMIRLGADETRFSDDKKWWLKTTNPDHSAKGTTKQERELAKNPSYPFNKVVLANQTGHEGHSISLSQWKKKNRRKKKKSKKK</sequence>
<feature type="region of interest" description="Disordered" evidence="1">
    <location>
        <begin position="320"/>
        <end position="379"/>
    </location>
</feature>
<comment type="caution">
    <text evidence="2">The sequence shown here is derived from an EMBL/GenBank/DDBJ whole genome shotgun (WGS) entry which is preliminary data.</text>
</comment>
<dbReference type="EMBL" id="JBHTLH010000005">
    <property type="protein sequence ID" value="MFD1124081.1"/>
    <property type="molecule type" value="Genomic_DNA"/>
</dbReference>
<feature type="compositionally biased region" description="Polar residues" evidence="1">
    <location>
        <begin position="350"/>
        <end position="364"/>
    </location>
</feature>
<organism evidence="2 3">
    <name type="scientific">Lentilactobacillus raoultii</name>
    <dbReference type="NCBI Taxonomy" id="1987503"/>
    <lineage>
        <taxon>Bacteria</taxon>
        <taxon>Bacillati</taxon>
        <taxon>Bacillota</taxon>
        <taxon>Bacilli</taxon>
        <taxon>Lactobacillales</taxon>
        <taxon>Lactobacillaceae</taxon>
        <taxon>Lentilactobacillus</taxon>
    </lineage>
</organism>
<dbReference type="Proteomes" id="UP001597156">
    <property type="component" value="Unassembled WGS sequence"/>
</dbReference>
<evidence type="ECO:0000256" key="1">
    <source>
        <dbReference type="SAM" id="MobiDB-lite"/>
    </source>
</evidence>
<feature type="compositionally biased region" description="Basic residues" evidence="1">
    <location>
        <begin position="365"/>
        <end position="379"/>
    </location>
</feature>